<reference evidence="1" key="1">
    <citation type="submission" date="2019-08" db="EMBL/GenBank/DDBJ databases">
        <authorList>
            <person name="Kucharzyk K."/>
            <person name="Murdoch R.W."/>
            <person name="Higgins S."/>
            <person name="Loffler F."/>
        </authorList>
    </citation>
    <scope>NUCLEOTIDE SEQUENCE</scope>
</reference>
<evidence type="ECO:0000313" key="1">
    <source>
        <dbReference type="EMBL" id="MPL63710.1"/>
    </source>
</evidence>
<dbReference type="EMBL" id="VSSQ01000022">
    <property type="protein sequence ID" value="MPL63710.1"/>
    <property type="molecule type" value="Genomic_DNA"/>
</dbReference>
<dbReference type="AlphaFoldDB" id="A0A644TA43"/>
<sequence>MIIIDNPLSERSSFQTAAIVKFAVSDDPPDISSAKNDYDLAHKDIVMVRNIEKHLKLFEIFKLRNSQMIILILAGAKTLASEAGRFSLEEAQKYLSYMSKRTRDKVLKELQEEVGCWIKLGAEEGATIAFFKKGIFSNWKKR</sequence>
<comment type="caution">
    <text evidence="1">The sequence shown here is derived from an EMBL/GenBank/DDBJ whole genome shotgun (WGS) entry which is preliminary data.</text>
</comment>
<protein>
    <submittedName>
        <fullName evidence="1">Uncharacterized protein</fullName>
    </submittedName>
</protein>
<gene>
    <name evidence="1" type="ORF">SDC9_09351</name>
</gene>
<organism evidence="1">
    <name type="scientific">bioreactor metagenome</name>
    <dbReference type="NCBI Taxonomy" id="1076179"/>
    <lineage>
        <taxon>unclassified sequences</taxon>
        <taxon>metagenomes</taxon>
        <taxon>ecological metagenomes</taxon>
    </lineage>
</organism>
<name>A0A644TA43_9ZZZZ</name>
<accession>A0A644TA43</accession>
<proteinExistence type="predicted"/>